<accession>A0ACB8V3S8</accession>
<protein>
    <submittedName>
        <fullName evidence="1">Uncharacterized protein</fullName>
    </submittedName>
</protein>
<proteinExistence type="predicted"/>
<gene>
    <name evidence="1" type="ORF">LOY88_000997</name>
</gene>
<evidence type="ECO:0000313" key="1">
    <source>
        <dbReference type="EMBL" id="KAI2391771.1"/>
    </source>
</evidence>
<reference evidence="1" key="1">
    <citation type="journal article" date="2022" name="bioRxiv">
        <title>Population genetic analysis of Ophidiomyces ophidiicola, the causative agent of snake fungal disease, indicates recent introductions to the USA.</title>
        <authorList>
            <person name="Ladner J.T."/>
            <person name="Palmer J.M."/>
            <person name="Ettinger C.L."/>
            <person name="Stajich J.E."/>
            <person name="Farrell T.M."/>
            <person name="Glorioso B.M."/>
            <person name="Lawson B."/>
            <person name="Price S.J."/>
            <person name="Stengle A.G."/>
            <person name="Grear D.A."/>
            <person name="Lorch J.M."/>
        </authorList>
    </citation>
    <scope>NUCLEOTIDE SEQUENCE</scope>
    <source>
        <strain evidence="1">NWHC 24266-5</strain>
    </source>
</reference>
<sequence length="610" mass="69350">MPAQAVPIQRWDPDYTAVLDGIERLEVMLRHRDHTPIAETDLRQRIEGCKLSLEQQRKPIHKILEDVELALRQAPFLYHLELRKIVVISNAIRTLSYYSQPDGNGQRAPYQYEEFGDVFRPLTEALRCEHCFPDAAYNQIDPDTWNQYSWPYIGALLKEHAISELPRWYHPPTDEEAAIVDSLKAVCDRVNISFETVAWQIVNYHSYQETLWGPQQALRTGNWEVLLERIKGALAELRLLMKPGGGRSWEVKLAAESLLEGVQAALLKWFIPQDLLKCFDLSDAAKEHSQRVLDNPDGHFSPLMEFICQRRPPGWFPETPKEELLLDLMGRFEPDVKPPFFLPADRCCSPARIDMEPILGHVLAADQIISHKRIHAILETYHYMARIADSQHPLAPAAIEDISLTLLMSILNPSLYRSSFLEDLPRFARLSPAELAQHHLVRLPHRGLASTADFDGFFPISMGRYEVPVHAAEIVAEIVASLNNGDEEVLRFHGLDTNAEGFMPLYSEESMSSLVPLLRGILNFHLLSRSSERLQDPLRLVDLTLSLYTLVRRNNFELLLDSVIFTPKAIYNGAGKDEHSLNVVGLTRRLGLGIVALNREDEGFPTTSSS</sequence>
<dbReference type="EMBL" id="JALBCA010000010">
    <property type="protein sequence ID" value="KAI2391771.1"/>
    <property type="molecule type" value="Genomic_DNA"/>
</dbReference>
<comment type="caution">
    <text evidence="1">The sequence shown here is derived from an EMBL/GenBank/DDBJ whole genome shotgun (WGS) entry which is preliminary data.</text>
</comment>
<name>A0ACB8V3S8_9EURO</name>
<organism evidence="1">
    <name type="scientific">Ophidiomyces ophidiicola</name>
    <dbReference type="NCBI Taxonomy" id="1387563"/>
    <lineage>
        <taxon>Eukaryota</taxon>
        <taxon>Fungi</taxon>
        <taxon>Dikarya</taxon>
        <taxon>Ascomycota</taxon>
        <taxon>Pezizomycotina</taxon>
        <taxon>Eurotiomycetes</taxon>
        <taxon>Eurotiomycetidae</taxon>
        <taxon>Onygenales</taxon>
        <taxon>Onygenaceae</taxon>
        <taxon>Ophidiomyces</taxon>
    </lineage>
</organism>